<keyword evidence="1" id="KW-0175">Coiled coil</keyword>
<accession>A0A249XXT1</accession>
<sequence length="339" mass="39643">MASLQLNNALQTYEERLEWVNKEMKRIGEDKLTPYQRDKIATYLIDGTNPESRGEIITANRLVTVNKRETSREGLMEKLEGGESAFHQLIKQDKNVILTPKVEITEKDIEEVPGLAQLREEIDKLQKYLDENPDMPKKLTGKIKQTIIEMRRDQYVLKNSHRQPIFGRGNTGNIEQDIHYDTINLQQRDQVLSLLINYSSLKIEFKDNNDSDIKWVLEDLDRLIQKSLAEKPTLLYILNEKIIGSRNDEIREGLIEIFGVDHTQEYISSLYRNKIPQIIADAATEEWIDYMYMNKLKGTYKRCSRCKEIKLANNRNFSINRTSSSQFYSICKECRNSKK</sequence>
<proteinExistence type="predicted"/>
<organism evidence="2 3">
    <name type="scientific">Enterococcus phage EF1</name>
    <dbReference type="NCBI Taxonomy" id="2025813"/>
    <lineage>
        <taxon>Viruses</taxon>
        <taxon>Duplodnaviria</taxon>
        <taxon>Heunggongvirae</taxon>
        <taxon>Uroviricota</taxon>
        <taxon>Caudoviricetes</taxon>
    </lineage>
</organism>
<evidence type="ECO:0000313" key="2">
    <source>
        <dbReference type="EMBL" id="ASZ76784.1"/>
    </source>
</evidence>
<keyword evidence="3" id="KW-1185">Reference proteome</keyword>
<evidence type="ECO:0000313" key="3">
    <source>
        <dbReference type="Proteomes" id="UP000260005"/>
    </source>
</evidence>
<dbReference type="EMBL" id="MF001358">
    <property type="protein sequence ID" value="ASZ76784.1"/>
    <property type="molecule type" value="Genomic_DNA"/>
</dbReference>
<protein>
    <submittedName>
        <fullName evidence="2">Uncharacterized protein</fullName>
    </submittedName>
</protein>
<name>A0A249XXT1_9CAUD</name>
<dbReference type="Proteomes" id="UP000260005">
    <property type="component" value="Segment"/>
</dbReference>
<evidence type="ECO:0000256" key="1">
    <source>
        <dbReference type="SAM" id="Coils"/>
    </source>
</evidence>
<feature type="coiled-coil region" evidence="1">
    <location>
        <begin position="3"/>
        <end position="30"/>
    </location>
</feature>
<reference evidence="2 3" key="1">
    <citation type="submission" date="2017-04" db="EMBL/GenBank/DDBJ databases">
        <title>Complete Genome Sequence of Lytic Bacteriophage EF1 Infecting Enterococcus faecalis Isolates.</title>
        <authorList>
            <person name="Kim D."/>
            <person name="Kim Y.J."/>
            <person name="Han B.K."/>
            <person name="Kim H."/>
        </authorList>
    </citation>
    <scope>NUCLEOTIDE SEQUENCE [LARGE SCALE GENOMIC DNA]</scope>
</reference>